<name>A0ABP1DJL5_9APHY</name>
<evidence type="ECO:0000313" key="1">
    <source>
        <dbReference type="EMBL" id="CAL1706872.1"/>
    </source>
</evidence>
<accession>A0ABP1DJL5</accession>
<sequence>MRGIHFWKPKKRQGQVDAAVELRRGHNDELGITPCLFAEPGPETVQVISQGDTFNRLGSDHPKHARLYSEWAEHISLVPENPTTTLPIFRTDQSEVNVATKLLASPQSQPSTRICDPARVTAQSDNTRSPKICRSLERRRRRAAIQAFT</sequence>
<organism evidence="1 2">
    <name type="scientific">Somion occarium</name>
    <dbReference type="NCBI Taxonomy" id="3059160"/>
    <lineage>
        <taxon>Eukaryota</taxon>
        <taxon>Fungi</taxon>
        <taxon>Dikarya</taxon>
        <taxon>Basidiomycota</taxon>
        <taxon>Agaricomycotina</taxon>
        <taxon>Agaricomycetes</taxon>
        <taxon>Polyporales</taxon>
        <taxon>Cerrenaceae</taxon>
        <taxon>Somion</taxon>
    </lineage>
</organism>
<evidence type="ECO:0000313" key="2">
    <source>
        <dbReference type="Proteomes" id="UP001497453"/>
    </source>
</evidence>
<dbReference type="EMBL" id="OZ037947">
    <property type="protein sequence ID" value="CAL1706872.1"/>
    <property type="molecule type" value="Genomic_DNA"/>
</dbReference>
<dbReference type="Proteomes" id="UP001497453">
    <property type="component" value="Chromosome 4"/>
</dbReference>
<keyword evidence="2" id="KW-1185">Reference proteome</keyword>
<proteinExistence type="predicted"/>
<protein>
    <submittedName>
        <fullName evidence="1">Uncharacterized protein</fullName>
    </submittedName>
</protein>
<reference evidence="2" key="1">
    <citation type="submission" date="2024-04" db="EMBL/GenBank/DDBJ databases">
        <authorList>
            <person name="Shaw F."/>
            <person name="Minotto A."/>
        </authorList>
    </citation>
    <scope>NUCLEOTIDE SEQUENCE [LARGE SCALE GENOMIC DNA]</scope>
</reference>
<gene>
    <name evidence="1" type="ORF">GFSPODELE1_LOCUS6086</name>
</gene>